<dbReference type="OrthoDB" id="10253869at2759"/>
<keyword evidence="2" id="KW-1185">Reference proteome</keyword>
<protein>
    <submittedName>
        <fullName evidence="1">Uncharacterized protein</fullName>
    </submittedName>
</protein>
<name>A0A835TGI9_9ROSI</name>
<sequence>MLPEYGIAATGIMASGGVFSGAKPAAHESESKKLIVTKDINYGKCIWRHQEELFSNIGEEADRVKGIKIGFPIYTDRFGLNFDTSRFKGSGFELLVDYMKKYSL</sequence>
<evidence type="ECO:0000313" key="2">
    <source>
        <dbReference type="Proteomes" id="UP000657918"/>
    </source>
</evidence>
<dbReference type="EMBL" id="JADGMS010000003">
    <property type="protein sequence ID" value="KAF9686192.1"/>
    <property type="molecule type" value="Genomic_DNA"/>
</dbReference>
<dbReference type="AlphaFoldDB" id="A0A835TGI9"/>
<evidence type="ECO:0000313" key="1">
    <source>
        <dbReference type="EMBL" id="KAF9686192.1"/>
    </source>
</evidence>
<reference evidence="1 2" key="1">
    <citation type="submission" date="2020-10" db="EMBL/GenBank/DDBJ databases">
        <title>Plant Genome Project.</title>
        <authorList>
            <person name="Zhang R.-G."/>
        </authorList>
    </citation>
    <scope>NUCLEOTIDE SEQUENCE [LARGE SCALE GENOMIC DNA]</scope>
    <source>
        <strain evidence="1">FAFU-HL-1</strain>
        <tissue evidence="1">Leaf</tissue>
    </source>
</reference>
<accession>A0A835TGI9</accession>
<proteinExistence type="predicted"/>
<organism evidence="1 2">
    <name type="scientific">Salix dunnii</name>
    <dbReference type="NCBI Taxonomy" id="1413687"/>
    <lineage>
        <taxon>Eukaryota</taxon>
        <taxon>Viridiplantae</taxon>
        <taxon>Streptophyta</taxon>
        <taxon>Embryophyta</taxon>
        <taxon>Tracheophyta</taxon>
        <taxon>Spermatophyta</taxon>
        <taxon>Magnoliopsida</taxon>
        <taxon>eudicotyledons</taxon>
        <taxon>Gunneridae</taxon>
        <taxon>Pentapetalae</taxon>
        <taxon>rosids</taxon>
        <taxon>fabids</taxon>
        <taxon>Malpighiales</taxon>
        <taxon>Salicaceae</taxon>
        <taxon>Saliceae</taxon>
        <taxon>Salix</taxon>
    </lineage>
</organism>
<gene>
    <name evidence="1" type="ORF">SADUNF_Sadunf03G0133000</name>
</gene>
<dbReference type="Proteomes" id="UP000657918">
    <property type="component" value="Unassembled WGS sequence"/>
</dbReference>
<comment type="caution">
    <text evidence="1">The sequence shown here is derived from an EMBL/GenBank/DDBJ whole genome shotgun (WGS) entry which is preliminary data.</text>
</comment>